<evidence type="ECO:0000256" key="3">
    <source>
        <dbReference type="ARBA" id="ARBA00023136"/>
    </source>
</evidence>
<keyword evidence="3 4" id="KW-0472">Membrane</keyword>
<dbReference type="Proteomes" id="UP000284375">
    <property type="component" value="Unassembled WGS sequence"/>
</dbReference>
<dbReference type="GO" id="GO:0016020">
    <property type="term" value="C:membrane"/>
    <property type="evidence" value="ECO:0007669"/>
    <property type="project" value="UniProtKB-SubCell"/>
</dbReference>
<evidence type="ECO:0000256" key="5">
    <source>
        <dbReference type="SAM" id="MobiDB-lite"/>
    </source>
</evidence>
<reference evidence="6 7" key="1">
    <citation type="submission" date="2015-09" db="EMBL/GenBank/DDBJ databases">
        <title>Host preference determinants of Valsa canker pathogens revealed by comparative genomics.</title>
        <authorList>
            <person name="Yin Z."/>
            <person name="Huang L."/>
        </authorList>
    </citation>
    <scope>NUCLEOTIDE SEQUENCE [LARGE SCALE GENOMIC DNA]</scope>
    <source>
        <strain evidence="6 7">YSFL</strain>
    </source>
</reference>
<evidence type="ECO:0000256" key="4">
    <source>
        <dbReference type="RuleBase" id="RU367022"/>
    </source>
</evidence>
<keyword evidence="1 4" id="KW-0812">Transmembrane</keyword>
<evidence type="ECO:0000313" key="6">
    <source>
        <dbReference type="EMBL" id="ROV88424.1"/>
    </source>
</evidence>
<evidence type="ECO:0000256" key="2">
    <source>
        <dbReference type="ARBA" id="ARBA00022989"/>
    </source>
</evidence>
<dbReference type="GO" id="GO:0005375">
    <property type="term" value="F:copper ion transmembrane transporter activity"/>
    <property type="evidence" value="ECO:0007669"/>
    <property type="project" value="UniProtKB-UniRule"/>
</dbReference>
<feature type="transmembrane region" description="Helical" evidence="4">
    <location>
        <begin position="38"/>
        <end position="57"/>
    </location>
</feature>
<dbReference type="PANTHER" id="PTHR12483">
    <property type="entry name" value="SOLUTE CARRIER FAMILY 31 COPPER TRANSPORTERS"/>
    <property type="match status" value="1"/>
</dbReference>
<feature type="region of interest" description="Disordered" evidence="5">
    <location>
        <begin position="269"/>
        <end position="294"/>
    </location>
</feature>
<dbReference type="EMBL" id="LJZO01000067">
    <property type="protein sequence ID" value="ROV88424.1"/>
    <property type="molecule type" value="Genomic_DNA"/>
</dbReference>
<organism evidence="6 7">
    <name type="scientific">Cytospora chrysosperma</name>
    <name type="common">Cytospora canker fungus</name>
    <name type="synonym">Sphaeria chrysosperma</name>
    <dbReference type="NCBI Taxonomy" id="252740"/>
    <lineage>
        <taxon>Eukaryota</taxon>
        <taxon>Fungi</taxon>
        <taxon>Dikarya</taxon>
        <taxon>Ascomycota</taxon>
        <taxon>Pezizomycotina</taxon>
        <taxon>Sordariomycetes</taxon>
        <taxon>Sordariomycetidae</taxon>
        <taxon>Diaporthales</taxon>
        <taxon>Cytosporaceae</taxon>
        <taxon>Cytospora</taxon>
    </lineage>
</organism>
<comment type="similarity">
    <text evidence="4">Belongs to the copper transporter (Ctr) (TC 1.A.56) family. SLC31A subfamily.</text>
</comment>
<keyword evidence="7" id="KW-1185">Reference proteome</keyword>
<keyword evidence="4" id="KW-0186">Copper</keyword>
<protein>
    <recommendedName>
        <fullName evidence="4">Copper transport protein</fullName>
    </recommendedName>
</protein>
<dbReference type="OrthoDB" id="161814at2759"/>
<dbReference type="PANTHER" id="PTHR12483:SF79">
    <property type="entry name" value="COPPER TRANSPORT PROTEIN"/>
    <property type="match status" value="1"/>
</dbReference>
<sequence>MDMTMTSSMATCNTSMLWNWYTIDSCFLAESWHVSSRGAFAASCIGTILLVMVLEMLRRLGREYDDWILRGFQAGAASLSDSPLNRHNGSMAKAGVETTVAAARENRRIVVFRASPLQQVIRSVIHAVSLGLAYIIMLLVMSYNGYIIICVIIGGGLGKFFCDWMTRRVSIGGNDMDVFERVGGNMVHVSPGECHNGNHNVISTFERRRLLMRNQNTPNDKNKIHPEMSPTRALRLASLASRPSISTVCRVQASRPLAINQIRTYAAKGEGEKDDLGGPGGQEPPDPIARGQQNRSLRNKTLAGMILLGGPMLYMIGRK</sequence>
<dbReference type="STRING" id="252740.A0A423VBV6"/>
<keyword evidence="2 4" id="KW-1133">Transmembrane helix</keyword>
<keyword evidence="4" id="KW-0406">Ion transport</keyword>
<name>A0A423VBV6_CYTCH</name>
<evidence type="ECO:0000313" key="7">
    <source>
        <dbReference type="Proteomes" id="UP000284375"/>
    </source>
</evidence>
<proteinExistence type="inferred from homology"/>
<comment type="caution">
    <text evidence="6">The sequence shown here is derived from an EMBL/GenBank/DDBJ whole genome shotgun (WGS) entry which is preliminary data.</text>
</comment>
<keyword evidence="4" id="KW-0813">Transport</keyword>
<dbReference type="AlphaFoldDB" id="A0A423VBV6"/>
<gene>
    <name evidence="6" type="ORF">VSDG_09213</name>
</gene>
<dbReference type="InterPro" id="IPR007274">
    <property type="entry name" value="Cop_transporter"/>
</dbReference>
<comment type="subcellular location">
    <subcellularLocation>
        <location evidence="4">Membrane</location>
        <topology evidence="4">Multi-pass membrane protein</topology>
    </subcellularLocation>
</comment>
<keyword evidence="4" id="KW-0187">Copper transport</keyword>
<accession>A0A423VBV6</accession>
<dbReference type="Pfam" id="PF04145">
    <property type="entry name" value="Ctr"/>
    <property type="match status" value="1"/>
</dbReference>
<evidence type="ECO:0000256" key="1">
    <source>
        <dbReference type="ARBA" id="ARBA00022692"/>
    </source>
</evidence>